<accession>A0AAD8HUM6</accession>
<dbReference type="PANTHER" id="PTHR46405">
    <property type="entry name" value="OS05G0141500 PROTEIN"/>
    <property type="match status" value="1"/>
</dbReference>
<organism evidence="2 3">
    <name type="scientific">Heracleum sosnowskyi</name>
    <dbReference type="NCBI Taxonomy" id="360622"/>
    <lineage>
        <taxon>Eukaryota</taxon>
        <taxon>Viridiplantae</taxon>
        <taxon>Streptophyta</taxon>
        <taxon>Embryophyta</taxon>
        <taxon>Tracheophyta</taxon>
        <taxon>Spermatophyta</taxon>
        <taxon>Magnoliopsida</taxon>
        <taxon>eudicotyledons</taxon>
        <taxon>Gunneridae</taxon>
        <taxon>Pentapetalae</taxon>
        <taxon>asterids</taxon>
        <taxon>campanulids</taxon>
        <taxon>Apiales</taxon>
        <taxon>Apiaceae</taxon>
        <taxon>Apioideae</taxon>
        <taxon>apioid superclade</taxon>
        <taxon>Tordylieae</taxon>
        <taxon>Tordyliinae</taxon>
        <taxon>Heracleum</taxon>
    </lineage>
</organism>
<feature type="coiled-coil region" evidence="1">
    <location>
        <begin position="15"/>
        <end position="88"/>
    </location>
</feature>
<name>A0AAD8HUM6_9APIA</name>
<protein>
    <submittedName>
        <fullName evidence="2">Uncharacterized protein</fullName>
    </submittedName>
</protein>
<evidence type="ECO:0000313" key="3">
    <source>
        <dbReference type="Proteomes" id="UP001237642"/>
    </source>
</evidence>
<dbReference type="Proteomes" id="UP001237642">
    <property type="component" value="Unassembled WGS sequence"/>
</dbReference>
<dbReference type="AlphaFoldDB" id="A0AAD8HUM6"/>
<evidence type="ECO:0000256" key="1">
    <source>
        <dbReference type="SAM" id="Coils"/>
    </source>
</evidence>
<comment type="caution">
    <text evidence="2">The sequence shown here is derived from an EMBL/GenBank/DDBJ whole genome shotgun (WGS) entry which is preliminary data.</text>
</comment>
<dbReference type="PANTHER" id="PTHR46405:SF3">
    <property type="entry name" value="RING_U-BOX SUPERFAMILY PROTEIN"/>
    <property type="match status" value="1"/>
</dbReference>
<sequence>MVRLVCAINIVFALQANQKEAQKAKESALAQLEEEMCLLKATEPANKRKHATLHLKIETDVQCHKDELQRLELELSGLKVSLEASQLNLHSTNPTESRFMEDQLKECLVSYITRMTIPVIEIVSLV</sequence>
<reference evidence="2" key="2">
    <citation type="submission" date="2023-05" db="EMBL/GenBank/DDBJ databases">
        <authorList>
            <person name="Schelkunov M.I."/>
        </authorList>
    </citation>
    <scope>NUCLEOTIDE SEQUENCE</scope>
    <source>
        <strain evidence="2">Hsosn_3</strain>
        <tissue evidence="2">Leaf</tissue>
    </source>
</reference>
<dbReference type="InterPro" id="IPR046934">
    <property type="entry name" value="PIR2-like"/>
</dbReference>
<keyword evidence="3" id="KW-1185">Reference proteome</keyword>
<proteinExistence type="predicted"/>
<dbReference type="EMBL" id="JAUIZM010000007">
    <property type="protein sequence ID" value="KAK1373535.1"/>
    <property type="molecule type" value="Genomic_DNA"/>
</dbReference>
<reference evidence="2" key="1">
    <citation type="submission" date="2023-02" db="EMBL/GenBank/DDBJ databases">
        <title>Genome of toxic invasive species Heracleum sosnowskyi carries increased number of genes despite the absence of recent whole-genome duplications.</title>
        <authorList>
            <person name="Schelkunov M."/>
            <person name="Shtratnikova V."/>
            <person name="Makarenko M."/>
            <person name="Klepikova A."/>
            <person name="Omelchenko D."/>
            <person name="Novikova G."/>
            <person name="Obukhova E."/>
            <person name="Bogdanov V."/>
            <person name="Penin A."/>
            <person name="Logacheva M."/>
        </authorList>
    </citation>
    <scope>NUCLEOTIDE SEQUENCE</scope>
    <source>
        <strain evidence="2">Hsosn_3</strain>
        <tissue evidence="2">Leaf</tissue>
    </source>
</reference>
<evidence type="ECO:0000313" key="2">
    <source>
        <dbReference type="EMBL" id="KAK1373535.1"/>
    </source>
</evidence>
<keyword evidence="1" id="KW-0175">Coiled coil</keyword>
<gene>
    <name evidence="2" type="ORF">POM88_029728</name>
</gene>